<organism evidence="4 5">
    <name type="scientific">Gymnopilus dilepis</name>
    <dbReference type="NCBI Taxonomy" id="231916"/>
    <lineage>
        <taxon>Eukaryota</taxon>
        <taxon>Fungi</taxon>
        <taxon>Dikarya</taxon>
        <taxon>Basidiomycota</taxon>
        <taxon>Agaricomycotina</taxon>
        <taxon>Agaricomycetes</taxon>
        <taxon>Agaricomycetidae</taxon>
        <taxon>Agaricales</taxon>
        <taxon>Agaricineae</taxon>
        <taxon>Hymenogastraceae</taxon>
        <taxon>Gymnopilus</taxon>
    </lineage>
</organism>
<dbReference type="AlphaFoldDB" id="A0A409Y3T7"/>
<dbReference type="InParanoid" id="A0A409Y3T7"/>
<evidence type="ECO:0000256" key="1">
    <source>
        <dbReference type="ARBA" id="ARBA00022737"/>
    </source>
</evidence>
<evidence type="ECO:0000313" key="5">
    <source>
        <dbReference type="Proteomes" id="UP000284706"/>
    </source>
</evidence>
<feature type="domain" description="Nephrocystin 3-like N-terminal" evidence="3">
    <location>
        <begin position="76"/>
        <end position="238"/>
    </location>
</feature>
<accession>A0A409Y3T7</accession>
<comment type="caution">
    <text evidence="4">The sequence shown here is derived from an EMBL/GenBank/DDBJ whole genome shotgun (WGS) entry which is preliminary data.</text>
</comment>
<reference evidence="4 5" key="1">
    <citation type="journal article" date="2018" name="Evol. Lett.">
        <title>Horizontal gene cluster transfer increased hallucinogenic mushroom diversity.</title>
        <authorList>
            <person name="Reynolds H.T."/>
            <person name="Vijayakumar V."/>
            <person name="Gluck-Thaler E."/>
            <person name="Korotkin H.B."/>
            <person name="Matheny P.B."/>
            <person name="Slot J.C."/>
        </authorList>
    </citation>
    <scope>NUCLEOTIDE SEQUENCE [LARGE SCALE GENOMIC DNA]</scope>
    <source>
        <strain evidence="4 5">SRW20</strain>
    </source>
</reference>
<sequence>MAVYSNSNVTVTGGSSTYVAGNSNYFVEVHEQRGTTVAFERLLQFVAGNALHNSWELSDEPICHPGTRRNILDDLLAWSASLTYKHPMRWLHGPAGAGKSAIMRTIAQLLCQESLLLASFFFRRKCERRDTSTHLIATIAYQVAIGIPEARPYIEGAIDRNPFIFALSLWDQALELIVSPLISVSNNPSFRLRRYPPLIVIDGLDECHAANKQLEVIRVLHRIIRSVPIPLAVLIASRPDHDIQAEFNTSEFNMRSLDLSLDDGYNPDSDIRSYLVDTFARICHYMKTDLPSPWPASDAIDKLVAKASGQFIYATTVSKFISSPKHNPEKRLNIILGLESDQSSKPFEEIDNLYSSIFGTIANSQLSITLRILGILLVPYFEKNPDPEDQKSMENLSLMPFDDTRSPGFVEDLLRLDRGDVRTLLFDLGSLLVVEERNKNVRISHASLSDYLFDKSRSLRFWIDVELVYADLAEHCTRRLSEWAGKPPGIRSFFVWNSSLFFSKAAPTFALQTAIQELNFEELIYRSSDMDPHGLRDICPTFLQALMNESRFLDAKNLFSDQLDDFITIVTGRLHVVYFPSARLMTFIISSTLIPATRICELAELPCFIFSRRERELERVEGFSLSNARRPPPIMPYIRSLLNDTKSGCFIDSKQYAEAAFNILKSFFSTGLFYIPQSLSKLLKDLVPSLLDRSANHSGLTECAKKLIILWKDDVKSNVDKYDVEQICKALEYYVSKPTPSPQSLGAKDHPDKQENVILATSQPELEQNSNPRKRSRAGPHGLELIRRGSPTLCRPIKRTRKMWQESIPKRYPV</sequence>
<dbReference type="Gene3D" id="3.40.50.300">
    <property type="entry name" value="P-loop containing nucleotide triphosphate hydrolases"/>
    <property type="match status" value="1"/>
</dbReference>
<keyword evidence="1" id="KW-0677">Repeat</keyword>
<feature type="compositionally biased region" description="Polar residues" evidence="2">
    <location>
        <begin position="761"/>
        <end position="771"/>
    </location>
</feature>
<dbReference type="EMBL" id="NHYE01001207">
    <property type="protein sequence ID" value="PPQ97706.1"/>
    <property type="molecule type" value="Genomic_DNA"/>
</dbReference>
<dbReference type="PANTHER" id="PTHR10039">
    <property type="entry name" value="AMELOGENIN"/>
    <property type="match status" value="1"/>
</dbReference>
<feature type="region of interest" description="Disordered" evidence="2">
    <location>
        <begin position="761"/>
        <end position="786"/>
    </location>
</feature>
<evidence type="ECO:0000256" key="2">
    <source>
        <dbReference type="SAM" id="MobiDB-lite"/>
    </source>
</evidence>
<evidence type="ECO:0000313" key="4">
    <source>
        <dbReference type="EMBL" id="PPQ97706.1"/>
    </source>
</evidence>
<dbReference type="Pfam" id="PF24883">
    <property type="entry name" value="NPHP3_N"/>
    <property type="match status" value="1"/>
</dbReference>
<dbReference type="OrthoDB" id="3014077at2759"/>
<dbReference type="SUPFAM" id="SSF52540">
    <property type="entry name" value="P-loop containing nucleoside triphosphate hydrolases"/>
    <property type="match status" value="1"/>
</dbReference>
<evidence type="ECO:0000259" key="3">
    <source>
        <dbReference type="Pfam" id="PF24883"/>
    </source>
</evidence>
<keyword evidence="5" id="KW-1185">Reference proteome</keyword>
<gene>
    <name evidence="4" type="ORF">CVT26_001896</name>
</gene>
<dbReference type="InterPro" id="IPR027417">
    <property type="entry name" value="P-loop_NTPase"/>
</dbReference>
<dbReference type="InterPro" id="IPR056884">
    <property type="entry name" value="NPHP3-like_N"/>
</dbReference>
<name>A0A409Y3T7_9AGAR</name>
<proteinExistence type="predicted"/>
<protein>
    <recommendedName>
        <fullName evidence="3">Nephrocystin 3-like N-terminal domain-containing protein</fullName>
    </recommendedName>
</protein>
<dbReference type="Proteomes" id="UP000284706">
    <property type="component" value="Unassembled WGS sequence"/>
</dbReference>